<evidence type="ECO:0000313" key="1">
    <source>
        <dbReference type="EMBL" id="PJR03759.1"/>
    </source>
</evidence>
<dbReference type="Proteomes" id="UP000231960">
    <property type="component" value="Unassembled WGS sequence"/>
</dbReference>
<reference evidence="1 2" key="1">
    <citation type="submission" date="2017-06" db="EMBL/GenBank/DDBJ databases">
        <title>Description of Avrilella dinanensis gen. nov. sp. nov.</title>
        <authorList>
            <person name="Leyer C."/>
            <person name="Sassi M."/>
            <person name="Minet J."/>
            <person name="Kayal S."/>
            <person name="Cattoir V."/>
        </authorList>
    </citation>
    <scope>NUCLEOTIDE SEQUENCE [LARGE SCALE GENOMIC DNA]</scope>
    <source>
        <strain evidence="1 2">UR159</strain>
    </source>
</reference>
<organism evidence="1 2">
    <name type="scientific">Avrilella dinanensis</name>
    <dbReference type="NCBI Taxonomy" id="2008672"/>
    <lineage>
        <taxon>Bacteria</taxon>
        <taxon>Pseudomonadati</taxon>
        <taxon>Bacteroidota</taxon>
        <taxon>Flavobacteriia</taxon>
        <taxon>Flavobacteriales</taxon>
        <taxon>Flavobacteriaceae</taxon>
        <taxon>Avrilella</taxon>
    </lineage>
</organism>
<dbReference type="EMBL" id="NIPO01000001">
    <property type="protein sequence ID" value="PJR03759.1"/>
    <property type="molecule type" value="Genomic_DNA"/>
</dbReference>
<evidence type="ECO:0000313" key="2">
    <source>
        <dbReference type="Proteomes" id="UP000231960"/>
    </source>
</evidence>
<accession>A0A2M9R4H2</accession>
<keyword evidence="2" id="KW-1185">Reference proteome</keyword>
<sequence>MIFILILRFTNAKDKQNQLFSSFNRKYNSGYFLYLYDYKTCKAMTTITIKINERTKAGKTLKSLIELFSKENNGVEIISDKKSPYSKEFVEKIKRAEKDIEEDNTITINPDDIWGSILSK</sequence>
<proteinExistence type="predicted"/>
<dbReference type="InterPro" id="IPR020271">
    <property type="entry name" value="Uncharacterised_MJ1172"/>
</dbReference>
<comment type="caution">
    <text evidence="1">The sequence shown here is derived from an EMBL/GenBank/DDBJ whole genome shotgun (WGS) entry which is preliminary data.</text>
</comment>
<name>A0A2M9R4H2_9FLAO</name>
<protein>
    <submittedName>
        <fullName evidence="1">Uncharacterized protein</fullName>
    </submittedName>
</protein>
<dbReference type="AlphaFoldDB" id="A0A2M9R4H2"/>
<gene>
    <name evidence="1" type="ORF">CDL10_03895</name>
</gene>
<dbReference type="Pfam" id="PF10884">
    <property type="entry name" value="DUF2683"/>
    <property type="match status" value="1"/>
</dbReference>